<protein>
    <recommendedName>
        <fullName evidence="3">Chromo domain-containing protein</fullName>
    </recommendedName>
</protein>
<dbReference type="EMBL" id="QXFV01000176">
    <property type="protein sequence ID" value="KAE9047074.1"/>
    <property type="molecule type" value="Genomic_DNA"/>
</dbReference>
<evidence type="ECO:0000313" key="7">
    <source>
        <dbReference type="Proteomes" id="UP000434957"/>
    </source>
</evidence>
<dbReference type="InterPro" id="IPR016197">
    <property type="entry name" value="Chromo-like_dom_sf"/>
</dbReference>
<evidence type="ECO:0000256" key="1">
    <source>
        <dbReference type="ARBA" id="ARBA00004123"/>
    </source>
</evidence>
<dbReference type="PROSITE" id="PS50013">
    <property type="entry name" value="CHROMO_2"/>
    <property type="match status" value="1"/>
</dbReference>
<name>A0A6A3NRA1_9STRA</name>
<dbReference type="InterPro" id="IPR023780">
    <property type="entry name" value="Chromo_domain"/>
</dbReference>
<evidence type="ECO:0000313" key="4">
    <source>
        <dbReference type="EMBL" id="KAE9047074.1"/>
    </source>
</evidence>
<dbReference type="GO" id="GO:0005634">
    <property type="term" value="C:nucleus"/>
    <property type="evidence" value="ECO:0007669"/>
    <property type="project" value="UniProtKB-SubCell"/>
</dbReference>
<keyword evidence="7" id="KW-1185">Reference proteome</keyword>
<dbReference type="Pfam" id="PF00385">
    <property type="entry name" value="Chromo"/>
    <property type="match status" value="1"/>
</dbReference>
<dbReference type="AlphaFoldDB" id="A0A6A3NRA1"/>
<dbReference type="PANTHER" id="PTHR22812">
    <property type="entry name" value="CHROMOBOX PROTEIN"/>
    <property type="match status" value="1"/>
</dbReference>
<reference evidence="4 6" key="1">
    <citation type="submission" date="2018-09" db="EMBL/GenBank/DDBJ databases">
        <title>Genomic investigation of the strawberry pathogen Phytophthora fragariae indicates pathogenicity is determined by transcriptional variation in three key races.</title>
        <authorList>
            <person name="Adams T.M."/>
            <person name="Armitage A.D."/>
            <person name="Sobczyk M.K."/>
            <person name="Bates H.J."/>
            <person name="Dunwell J.M."/>
            <person name="Nellist C.F."/>
            <person name="Harrison R.J."/>
        </authorList>
    </citation>
    <scope>NUCLEOTIDE SEQUENCE [LARGE SCALE GENOMIC DNA]</scope>
    <source>
        <strain evidence="4 6">SCRP249</strain>
        <strain evidence="5 7">SCRP333</strain>
    </source>
</reference>
<dbReference type="InterPro" id="IPR051219">
    <property type="entry name" value="Heterochromatin_chromo-domain"/>
</dbReference>
<feature type="domain" description="Chromo" evidence="3">
    <location>
        <begin position="43"/>
        <end position="105"/>
    </location>
</feature>
<organism evidence="4 6">
    <name type="scientific">Phytophthora rubi</name>
    <dbReference type="NCBI Taxonomy" id="129364"/>
    <lineage>
        <taxon>Eukaryota</taxon>
        <taxon>Sar</taxon>
        <taxon>Stramenopiles</taxon>
        <taxon>Oomycota</taxon>
        <taxon>Peronosporomycetes</taxon>
        <taxon>Peronosporales</taxon>
        <taxon>Peronosporaceae</taxon>
        <taxon>Phytophthora</taxon>
    </lineage>
</organism>
<evidence type="ECO:0000256" key="2">
    <source>
        <dbReference type="ARBA" id="ARBA00023242"/>
    </source>
</evidence>
<sequence length="112" mass="13163">MNEFRDRPKVRLAPEVNEESRVDFAIELLPEDSRESNHPSVEFEVESILDDRTPLSTRTNREVRVFKVKWVGYDEPTWEPASNLSCGGLIYDYLRQKHSERRLQIAQVADEE</sequence>
<evidence type="ECO:0000313" key="6">
    <source>
        <dbReference type="Proteomes" id="UP000429607"/>
    </source>
</evidence>
<keyword evidence="2" id="KW-0539">Nucleus</keyword>
<comment type="caution">
    <text evidence="4">The sequence shown here is derived from an EMBL/GenBank/DDBJ whole genome shotgun (WGS) entry which is preliminary data.</text>
</comment>
<evidence type="ECO:0000259" key="3">
    <source>
        <dbReference type="PROSITE" id="PS50013"/>
    </source>
</evidence>
<evidence type="ECO:0000313" key="5">
    <source>
        <dbReference type="EMBL" id="KAE9352997.1"/>
    </source>
</evidence>
<dbReference type="CDD" id="cd00024">
    <property type="entry name" value="CD_CSD"/>
    <property type="match status" value="1"/>
</dbReference>
<dbReference type="Gene3D" id="2.40.50.40">
    <property type="match status" value="1"/>
</dbReference>
<proteinExistence type="predicted"/>
<accession>A0A6A3NRA1</accession>
<dbReference type="SUPFAM" id="SSF54160">
    <property type="entry name" value="Chromo domain-like"/>
    <property type="match status" value="1"/>
</dbReference>
<dbReference type="EMBL" id="QXFT01000151">
    <property type="protein sequence ID" value="KAE9352997.1"/>
    <property type="molecule type" value="Genomic_DNA"/>
</dbReference>
<gene>
    <name evidence="4" type="ORF">PR001_g4356</name>
    <name evidence="5" type="ORF">PR003_g4107</name>
</gene>
<dbReference type="Proteomes" id="UP000429607">
    <property type="component" value="Unassembled WGS sequence"/>
</dbReference>
<comment type="subcellular location">
    <subcellularLocation>
        <location evidence="1">Nucleus</location>
    </subcellularLocation>
</comment>
<dbReference type="InterPro" id="IPR000953">
    <property type="entry name" value="Chromo/chromo_shadow_dom"/>
</dbReference>
<dbReference type="SMART" id="SM00298">
    <property type="entry name" value="CHROMO"/>
    <property type="match status" value="1"/>
</dbReference>
<dbReference type="Proteomes" id="UP000434957">
    <property type="component" value="Unassembled WGS sequence"/>
</dbReference>